<dbReference type="HOGENOM" id="CLU_000445_70_20_9"/>
<feature type="coiled-coil region" evidence="1">
    <location>
        <begin position="111"/>
        <end position="138"/>
    </location>
</feature>
<dbReference type="InterPro" id="IPR013655">
    <property type="entry name" value="PAS_fold_3"/>
</dbReference>
<dbReference type="NCBIfam" id="TIGR00254">
    <property type="entry name" value="GGDEF"/>
    <property type="match status" value="1"/>
</dbReference>
<dbReference type="KEGG" id="ral:Rumal_2415"/>
<dbReference type="GO" id="GO:0071111">
    <property type="term" value="F:cyclic-guanylate-specific phosphodiesterase activity"/>
    <property type="evidence" value="ECO:0007669"/>
    <property type="project" value="InterPro"/>
</dbReference>
<evidence type="ECO:0000313" key="4">
    <source>
        <dbReference type="Proteomes" id="UP000006919"/>
    </source>
</evidence>
<sequence length="692" mass="79565">MDENCRLNAGVCRVDFTDSGKILSVDDDFFRSTGYSLDYVLEKEVSFYSLFEDKAREDIEAQINSAAEVGGVFCVRHNIITRDGSSMFVHCCGIVKNLKCVDIIVSDCNCHDRLDDVYKKLIRKVEEQRDKLHMVAENTDDVYYDYDVKRDIMHLTVSITRFRLDYDNCLENFLGSRAAEEFLHPDDCEAYFDGWKSALERPMKGTMEFRTKAYDDDYCWYSDAFISFADESGKVTEVFGRLSNIQKLKTLTTKSDKDSEYIRFLLQTDQLTGLYNRKGFTQNAANALSERQEGMVYAIVYSDINDFSYVNENFGYETGNTMLRDYTACLRGGASYIMGCRIYSDYFICLCRSKNRAALIRSVEQQNLRFTTMQKKKFPSGDIRIACGMYILPDGDIELNTAIDNANLARRSVKHSSSILCGIYSQRMRMQKIYEQSICNELHSAIKNRQIEMFLQPKFHLEKRVIIGAEALARWRNPNGTYKMPFEFIPVLEKVGYIDELDFFIYGEVLRTLEKWKHDGRSIIPVSVNFSQHHITQPKFVENIIKTADKYDVDKGDVEIEITESCFSGDTQALFSVMDKLRSVGFKVSIDDFGIGYSTLSVLMNAPVDIVKIDKSFIDNIEQNKNDRDFVANMCSLIDTAKKDIIFEGVETDAQAAILCQSGYTKAQGWLFDKAMPLDDFEQKYMYNNVDK</sequence>
<dbReference type="InterPro" id="IPR001633">
    <property type="entry name" value="EAL_dom"/>
</dbReference>
<dbReference type="PROSITE" id="PS50883">
    <property type="entry name" value="EAL"/>
    <property type="match status" value="1"/>
</dbReference>
<dbReference type="EMBL" id="CP002403">
    <property type="protein sequence ID" value="ADU22895.1"/>
    <property type="molecule type" value="Genomic_DNA"/>
</dbReference>
<dbReference type="Gene3D" id="3.20.20.450">
    <property type="entry name" value="EAL domain"/>
    <property type="match status" value="1"/>
</dbReference>
<name>E6UE30_RUMA7</name>
<dbReference type="Pfam" id="PF00563">
    <property type="entry name" value="EAL"/>
    <property type="match status" value="1"/>
</dbReference>
<proteinExistence type="predicted"/>
<dbReference type="OrthoDB" id="9762141at2"/>
<gene>
    <name evidence="3" type="ordered locus">Rumal_2415</name>
</gene>
<dbReference type="SUPFAM" id="SSF141868">
    <property type="entry name" value="EAL domain-like"/>
    <property type="match status" value="1"/>
</dbReference>
<evidence type="ECO:0000313" key="3">
    <source>
        <dbReference type="EMBL" id="ADU22895.1"/>
    </source>
</evidence>
<dbReference type="Pfam" id="PF00990">
    <property type="entry name" value="GGDEF"/>
    <property type="match status" value="1"/>
</dbReference>
<dbReference type="InterPro" id="IPR043128">
    <property type="entry name" value="Rev_trsase/Diguanyl_cyclase"/>
</dbReference>
<dbReference type="PANTHER" id="PTHR33121:SF70">
    <property type="entry name" value="SIGNALING PROTEIN YKOW"/>
    <property type="match status" value="1"/>
</dbReference>
<dbReference type="InterPro" id="IPR029787">
    <property type="entry name" value="Nucleotide_cyclase"/>
</dbReference>
<dbReference type="InterPro" id="IPR050706">
    <property type="entry name" value="Cyclic-di-GMP_PDE-like"/>
</dbReference>
<dbReference type="eggNOG" id="COG2200">
    <property type="taxonomic scope" value="Bacteria"/>
</dbReference>
<dbReference type="CDD" id="cd01948">
    <property type="entry name" value="EAL"/>
    <property type="match status" value="1"/>
</dbReference>
<dbReference type="STRING" id="697329.Rumal_2415"/>
<dbReference type="Gene3D" id="3.30.70.270">
    <property type="match status" value="1"/>
</dbReference>
<dbReference type="SUPFAM" id="SSF55785">
    <property type="entry name" value="PYP-like sensor domain (PAS domain)"/>
    <property type="match status" value="2"/>
</dbReference>
<feature type="domain" description="EAL" evidence="2">
    <location>
        <begin position="435"/>
        <end position="689"/>
    </location>
</feature>
<dbReference type="Pfam" id="PF08447">
    <property type="entry name" value="PAS_3"/>
    <property type="match status" value="1"/>
</dbReference>
<protein>
    <submittedName>
        <fullName evidence="3">Diguanylate cyclase/phosphodiesterase</fullName>
    </submittedName>
</protein>
<dbReference type="PANTHER" id="PTHR33121">
    <property type="entry name" value="CYCLIC DI-GMP PHOSPHODIESTERASE PDEF"/>
    <property type="match status" value="1"/>
</dbReference>
<dbReference type="Proteomes" id="UP000006919">
    <property type="component" value="Chromosome"/>
</dbReference>
<keyword evidence="1" id="KW-0175">Coiled coil</keyword>
<reference evidence="3 4" key="1">
    <citation type="journal article" date="2011" name="J. Bacteriol.">
        <title>Complete genome of the cellulolytic ruminal bacterium Ruminococcus albus 7.</title>
        <authorList>
            <person name="Suen G."/>
            <person name="Stevenson D.M."/>
            <person name="Bruce D.C."/>
            <person name="Chertkov O."/>
            <person name="Copeland A."/>
            <person name="Cheng J.F."/>
            <person name="Detter C."/>
            <person name="Detter J.C."/>
            <person name="Goodwin L.A."/>
            <person name="Han C.S."/>
            <person name="Hauser L.J."/>
            <person name="Ivanova N.N."/>
            <person name="Kyrpides N.C."/>
            <person name="Land M.L."/>
            <person name="Lapidus A."/>
            <person name="Lucas S."/>
            <person name="Ovchinnikova G."/>
            <person name="Pitluck S."/>
            <person name="Tapia R."/>
            <person name="Woyke T."/>
            <person name="Boyum J."/>
            <person name="Mead D."/>
            <person name="Weimer P.J."/>
        </authorList>
    </citation>
    <scope>NUCLEOTIDE SEQUENCE [LARGE SCALE GENOMIC DNA]</scope>
    <source>
        <strain evidence="4">ATCC 27210 / DSM 20455 / JCM 14654 / NCDO 2250 / 7</strain>
    </source>
</reference>
<dbReference type="RefSeq" id="WP_013499030.1">
    <property type="nucleotide sequence ID" value="NC_014833.1"/>
</dbReference>
<dbReference type="eggNOG" id="COG2199">
    <property type="taxonomic scope" value="Bacteria"/>
</dbReference>
<dbReference type="InterPro" id="IPR000160">
    <property type="entry name" value="GGDEF_dom"/>
</dbReference>
<dbReference type="Gene3D" id="3.30.450.20">
    <property type="entry name" value="PAS domain"/>
    <property type="match status" value="2"/>
</dbReference>
<accession>E6UE30</accession>
<dbReference type="SMART" id="SM00052">
    <property type="entry name" value="EAL"/>
    <property type="match status" value="1"/>
</dbReference>
<evidence type="ECO:0000259" key="2">
    <source>
        <dbReference type="PROSITE" id="PS50883"/>
    </source>
</evidence>
<dbReference type="InterPro" id="IPR035965">
    <property type="entry name" value="PAS-like_dom_sf"/>
</dbReference>
<organism evidence="3 4">
    <name type="scientific">Ruminococcus albus (strain ATCC 27210 / DSM 20455 / JCM 14654 / NCDO 2250 / 7)</name>
    <dbReference type="NCBI Taxonomy" id="697329"/>
    <lineage>
        <taxon>Bacteria</taxon>
        <taxon>Bacillati</taxon>
        <taxon>Bacillota</taxon>
        <taxon>Clostridia</taxon>
        <taxon>Eubacteriales</taxon>
        <taxon>Oscillospiraceae</taxon>
        <taxon>Ruminococcus</taxon>
    </lineage>
</organism>
<dbReference type="SMART" id="SM00267">
    <property type="entry name" value="GGDEF"/>
    <property type="match status" value="1"/>
</dbReference>
<evidence type="ECO:0000256" key="1">
    <source>
        <dbReference type="SAM" id="Coils"/>
    </source>
</evidence>
<dbReference type="SUPFAM" id="SSF55073">
    <property type="entry name" value="Nucleotide cyclase"/>
    <property type="match status" value="1"/>
</dbReference>
<dbReference type="InterPro" id="IPR035919">
    <property type="entry name" value="EAL_sf"/>
</dbReference>
<dbReference type="AlphaFoldDB" id="E6UE30"/>